<reference evidence="1" key="1">
    <citation type="submission" date="2016-03" db="EMBL/GenBank/DDBJ databases">
        <authorList>
            <person name="Ploux O."/>
        </authorList>
    </citation>
    <scope>NUCLEOTIDE SEQUENCE</scope>
    <source>
        <strain evidence="1">UC10</strain>
    </source>
</reference>
<dbReference type="EMBL" id="FLTS01000001">
    <property type="protein sequence ID" value="SBV37649.1"/>
    <property type="molecule type" value="Genomic_DNA"/>
</dbReference>
<organism evidence="1">
    <name type="scientific">uncultured Stenotrophomonas sp</name>
    <dbReference type="NCBI Taxonomy" id="165438"/>
    <lineage>
        <taxon>Bacteria</taxon>
        <taxon>Pseudomonadati</taxon>
        <taxon>Pseudomonadota</taxon>
        <taxon>Gammaproteobacteria</taxon>
        <taxon>Lysobacterales</taxon>
        <taxon>Lysobacteraceae</taxon>
        <taxon>Stenotrophomonas</taxon>
        <taxon>environmental samples</taxon>
    </lineage>
</organism>
<name>A0A1Y5Q5S9_9GAMM</name>
<evidence type="ECO:0000313" key="1">
    <source>
        <dbReference type="EMBL" id="SBV37649.1"/>
    </source>
</evidence>
<evidence type="ECO:0008006" key="2">
    <source>
        <dbReference type="Google" id="ProtNLM"/>
    </source>
</evidence>
<protein>
    <recommendedName>
        <fullName evidence="2">KTSC domain-containing protein</fullName>
    </recommendedName>
</protein>
<proteinExistence type="predicted"/>
<gene>
    <name evidence="1" type="ORF">STPYR_12592</name>
</gene>
<accession>A0A1Y5Q5S9</accession>
<sequence>MTPYRNLNGNSNVVSYEVAEDSIIVVFKSGRRTHYLYNSLRPGRVAVERMKALAAQGHGLNSYISSVVKDNFARKW</sequence>
<dbReference type="AlphaFoldDB" id="A0A1Y5Q5S9"/>